<dbReference type="Proteomes" id="UP000427769">
    <property type="component" value="Chromosome"/>
</dbReference>
<dbReference type="SUPFAM" id="SSF53756">
    <property type="entry name" value="UDP-Glycosyltransferase/glycogen phosphorylase"/>
    <property type="match status" value="1"/>
</dbReference>
<dbReference type="AlphaFoldDB" id="A0A5K7Z471"/>
<proteinExistence type="predicted"/>
<dbReference type="CDD" id="cd03801">
    <property type="entry name" value="GT4_PimA-like"/>
    <property type="match status" value="1"/>
</dbReference>
<reference evidence="1 2" key="1">
    <citation type="submission" date="2019-11" db="EMBL/GenBank/DDBJ databases">
        <title>Comparative genomics of hydrocarbon-degrading Desulfosarcina strains.</title>
        <authorList>
            <person name="Watanabe M."/>
            <person name="Kojima H."/>
            <person name="Fukui M."/>
        </authorList>
    </citation>
    <scope>NUCLEOTIDE SEQUENCE [LARGE SCALE GENOMIC DNA]</scope>
    <source>
        <strain evidence="1 2">PP31</strain>
    </source>
</reference>
<dbReference type="Pfam" id="PF13692">
    <property type="entry name" value="Glyco_trans_1_4"/>
    <property type="match status" value="1"/>
</dbReference>
<organism evidence="1 2">
    <name type="scientific">Desulfosarcina widdelii</name>
    <dbReference type="NCBI Taxonomy" id="947919"/>
    <lineage>
        <taxon>Bacteria</taxon>
        <taxon>Pseudomonadati</taxon>
        <taxon>Thermodesulfobacteriota</taxon>
        <taxon>Desulfobacteria</taxon>
        <taxon>Desulfobacterales</taxon>
        <taxon>Desulfosarcinaceae</taxon>
        <taxon>Desulfosarcina</taxon>
    </lineage>
</organism>
<gene>
    <name evidence="1" type="ORF">DSCW_06910</name>
</gene>
<dbReference type="EMBL" id="AP021875">
    <property type="protein sequence ID" value="BBO73274.1"/>
    <property type="molecule type" value="Genomic_DNA"/>
</dbReference>
<dbReference type="GO" id="GO:0016758">
    <property type="term" value="F:hexosyltransferase activity"/>
    <property type="evidence" value="ECO:0007669"/>
    <property type="project" value="TreeGrafter"/>
</dbReference>
<dbReference type="PANTHER" id="PTHR45947">
    <property type="entry name" value="SULFOQUINOVOSYL TRANSFERASE SQD2"/>
    <property type="match status" value="1"/>
</dbReference>
<sequence length="189" mass="20672">MLYVGRITGRKGLAVFCKTILARILEQHPEARTLVVGDDPVNALHRGKGERAHVEAILNENGLMQTVLFLGKIDDHELSAAYFAADILVFPVQQRKNDAEGFGMVAIEAAAHDLPTVAFAAGGVTDAIADDVSGKLITAGDNKAFSEAVINLLRKPFPIRKGNDIRAFAAKFSWPRFGERLRLFCNPRF</sequence>
<name>A0A5K7Z471_9BACT</name>
<accession>A0A5K7Z471</accession>
<dbReference type="Gene3D" id="3.40.50.2000">
    <property type="entry name" value="Glycogen Phosphorylase B"/>
    <property type="match status" value="1"/>
</dbReference>
<evidence type="ECO:0000313" key="1">
    <source>
        <dbReference type="EMBL" id="BBO73274.1"/>
    </source>
</evidence>
<dbReference type="InterPro" id="IPR050194">
    <property type="entry name" value="Glycosyltransferase_grp1"/>
</dbReference>
<evidence type="ECO:0000313" key="2">
    <source>
        <dbReference type="Proteomes" id="UP000427769"/>
    </source>
</evidence>
<keyword evidence="2" id="KW-1185">Reference proteome</keyword>
<dbReference type="KEGG" id="dwd:DSCW_06910"/>
<protein>
    <submittedName>
        <fullName evidence="1">Uncharacterized protein</fullName>
    </submittedName>
</protein>
<dbReference type="PANTHER" id="PTHR45947:SF3">
    <property type="entry name" value="SULFOQUINOVOSYL TRANSFERASE SQD2"/>
    <property type="match status" value="1"/>
</dbReference>